<evidence type="ECO:0000256" key="4">
    <source>
        <dbReference type="ARBA" id="ARBA00023027"/>
    </source>
</evidence>
<keyword evidence="3" id="KW-0521">NADP</keyword>
<dbReference type="AlphaFoldDB" id="X1SYI6"/>
<dbReference type="InterPro" id="IPR000631">
    <property type="entry name" value="CARKD"/>
</dbReference>
<keyword evidence="4" id="KW-0520">NAD</keyword>
<protein>
    <recommendedName>
        <fullName evidence="6">YjeF C-terminal domain-containing protein</fullName>
    </recommendedName>
</protein>
<reference evidence="7" key="1">
    <citation type="journal article" date="2014" name="Front. Microbiol.">
        <title>High frequency of phylogenetically diverse reductive dehalogenase-homologous genes in deep subseafloor sedimentary metagenomes.</title>
        <authorList>
            <person name="Kawai M."/>
            <person name="Futagami T."/>
            <person name="Toyoda A."/>
            <person name="Takaki Y."/>
            <person name="Nishi S."/>
            <person name="Hori S."/>
            <person name="Arai W."/>
            <person name="Tsubouchi T."/>
            <person name="Morono Y."/>
            <person name="Uchiyama I."/>
            <person name="Ito T."/>
            <person name="Fujiyama A."/>
            <person name="Inagaki F."/>
            <person name="Takami H."/>
        </authorList>
    </citation>
    <scope>NUCLEOTIDE SEQUENCE</scope>
    <source>
        <strain evidence="7">Expedition CK06-06</strain>
    </source>
</reference>
<keyword evidence="2" id="KW-0067">ATP-binding</keyword>
<accession>X1SYI6</accession>
<dbReference type="EMBL" id="BARW01022310">
    <property type="protein sequence ID" value="GAI97973.1"/>
    <property type="molecule type" value="Genomic_DNA"/>
</dbReference>
<organism evidence="7">
    <name type="scientific">marine sediment metagenome</name>
    <dbReference type="NCBI Taxonomy" id="412755"/>
    <lineage>
        <taxon>unclassified sequences</taxon>
        <taxon>metagenomes</taxon>
        <taxon>ecological metagenomes</taxon>
    </lineage>
</organism>
<dbReference type="GO" id="GO:0016836">
    <property type="term" value="F:hydro-lyase activity"/>
    <property type="evidence" value="ECO:0007669"/>
    <property type="project" value="InterPro"/>
</dbReference>
<dbReference type="PANTHER" id="PTHR12592:SF0">
    <property type="entry name" value="ATP-DEPENDENT (S)-NAD(P)H-HYDRATE DEHYDRATASE"/>
    <property type="match status" value="1"/>
</dbReference>
<sequence length="267" mass="29132">PILALRNKMHYISKKDIKLPKRKKDSKKGDNGKVLVIGGSKEYVGAVALAGLAALRSGVDWVTIAAPEKVGWAINSLTPDLVVKKYKGDDFCASRAKDVLKFEKRFDAVLIGNGIGMHAKSFVKKYVKETKKPLVIDADALKHIKLQDVKNAILTPHHKEFSILLKNSKLNKNNFRKHLKNNIILLKGPVDQIISTSKTYYNKTGNAGMSKAGTGDVLAGICAGFLGQGVSLLQSAINAAYFNGLAGDILLKKKKGFTYLASDIVWE</sequence>
<evidence type="ECO:0000256" key="5">
    <source>
        <dbReference type="ARBA" id="ARBA00023239"/>
    </source>
</evidence>
<keyword evidence="1" id="KW-0547">Nucleotide-binding</keyword>
<dbReference type="Gene3D" id="3.40.1190.20">
    <property type="match status" value="1"/>
</dbReference>
<evidence type="ECO:0000256" key="2">
    <source>
        <dbReference type="ARBA" id="ARBA00022840"/>
    </source>
</evidence>
<dbReference type="InterPro" id="IPR029056">
    <property type="entry name" value="Ribokinase-like"/>
</dbReference>
<dbReference type="HAMAP" id="MF_01965">
    <property type="entry name" value="NADHX_dehydratase"/>
    <property type="match status" value="1"/>
</dbReference>
<keyword evidence="5" id="KW-0456">Lyase</keyword>
<gene>
    <name evidence="7" type="ORF">S12H4_37272</name>
</gene>
<dbReference type="GO" id="GO:0005524">
    <property type="term" value="F:ATP binding"/>
    <property type="evidence" value="ECO:0007669"/>
    <property type="project" value="UniProtKB-KW"/>
</dbReference>
<dbReference type="Pfam" id="PF01256">
    <property type="entry name" value="Carb_kinase"/>
    <property type="match status" value="1"/>
</dbReference>
<evidence type="ECO:0000313" key="7">
    <source>
        <dbReference type="EMBL" id="GAI97973.1"/>
    </source>
</evidence>
<evidence type="ECO:0000259" key="6">
    <source>
        <dbReference type="PROSITE" id="PS51383"/>
    </source>
</evidence>
<evidence type="ECO:0000256" key="3">
    <source>
        <dbReference type="ARBA" id="ARBA00022857"/>
    </source>
</evidence>
<dbReference type="PANTHER" id="PTHR12592">
    <property type="entry name" value="ATP-DEPENDENT (S)-NAD(P)H-HYDRATE DEHYDRATASE FAMILY MEMBER"/>
    <property type="match status" value="1"/>
</dbReference>
<dbReference type="GO" id="GO:0110051">
    <property type="term" value="P:metabolite repair"/>
    <property type="evidence" value="ECO:0007669"/>
    <property type="project" value="TreeGrafter"/>
</dbReference>
<feature type="non-terminal residue" evidence="7">
    <location>
        <position position="267"/>
    </location>
</feature>
<dbReference type="CDD" id="cd01171">
    <property type="entry name" value="YXKO-related"/>
    <property type="match status" value="1"/>
</dbReference>
<dbReference type="NCBIfam" id="TIGR00196">
    <property type="entry name" value="yjeF_cterm"/>
    <property type="match status" value="1"/>
</dbReference>
<feature type="domain" description="YjeF C-terminal" evidence="6">
    <location>
        <begin position="11"/>
        <end position="267"/>
    </location>
</feature>
<dbReference type="PROSITE" id="PS51383">
    <property type="entry name" value="YJEF_C_3"/>
    <property type="match status" value="1"/>
</dbReference>
<name>X1SYI6_9ZZZZ</name>
<feature type="non-terminal residue" evidence="7">
    <location>
        <position position="1"/>
    </location>
</feature>
<dbReference type="SUPFAM" id="SSF53613">
    <property type="entry name" value="Ribokinase-like"/>
    <property type="match status" value="1"/>
</dbReference>
<comment type="caution">
    <text evidence="7">The sequence shown here is derived from an EMBL/GenBank/DDBJ whole genome shotgun (WGS) entry which is preliminary data.</text>
</comment>
<evidence type="ECO:0000256" key="1">
    <source>
        <dbReference type="ARBA" id="ARBA00022741"/>
    </source>
</evidence>
<proteinExistence type="inferred from homology"/>